<accession>A0A9D2MQ74</accession>
<dbReference type="AlphaFoldDB" id="A0A9D2MQ74"/>
<name>A0A9D2MQ74_9FIRM</name>
<dbReference type="EMBL" id="DWXE01000010">
    <property type="protein sequence ID" value="HJB90539.1"/>
    <property type="molecule type" value="Genomic_DNA"/>
</dbReference>
<proteinExistence type="predicted"/>
<reference evidence="1" key="1">
    <citation type="journal article" date="2021" name="PeerJ">
        <title>Extensive microbial diversity within the chicken gut microbiome revealed by metagenomics and culture.</title>
        <authorList>
            <person name="Gilroy R."/>
            <person name="Ravi A."/>
            <person name="Getino M."/>
            <person name="Pursley I."/>
            <person name="Horton D.L."/>
            <person name="Alikhan N.F."/>
            <person name="Baker D."/>
            <person name="Gharbi K."/>
            <person name="Hall N."/>
            <person name="Watson M."/>
            <person name="Adriaenssens E.M."/>
            <person name="Foster-Nyarko E."/>
            <person name="Jarju S."/>
            <person name="Secka A."/>
            <person name="Antonio M."/>
            <person name="Oren A."/>
            <person name="Chaudhuri R.R."/>
            <person name="La Ragione R."/>
            <person name="Hildebrand F."/>
            <person name="Pallen M.J."/>
        </authorList>
    </citation>
    <scope>NUCLEOTIDE SEQUENCE</scope>
    <source>
        <strain evidence="1">USAMLcec3-2134</strain>
    </source>
</reference>
<evidence type="ECO:0000313" key="1">
    <source>
        <dbReference type="EMBL" id="HJB90539.1"/>
    </source>
</evidence>
<gene>
    <name evidence="1" type="ORF">H9763_03610</name>
</gene>
<sequence length="315" mass="35782">MENELARAVLTADIKAQYDAQCKLVLSQKEVLAWILQGVAEEFAQMSVEEIKSCIEGTPEISSEKVYPGQAGERIVGIGNESRITGEGSIYYDIRFLANIPQGRERIRLMINVEAQKDYYPGYQLPTRGIFYCARMISSQLGTEFSGSDYDGLKKVYSIWICMGVPKRIGNAIAQYRMEKRDICPGFPDLRKAYDKLTVVTVGLNGRIFCENQLLGMLNTLLSPEIGGREKKELLQRRYGMRMENELAKEVDQMCNLSGYVEEKGRMEGESRLAGLIRLLIQKGEYENVRLVTEDEAARREFYRRYGLIDAASEN</sequence>
<comment type="caution">
    <text evidence="1">The sequence shown here is derived from an EMBL/GenBank/DDBJ whole genome shotgun (WGS) entry which is preliminary data.</text>
</comment>
<reference evidence="1" key="2">
    <citation type="submission" date="2021-04" db="EMBL/GenBank/DDBJ databases">
        <authorList>
            <person name="Gilroy R."/>
        </authorList>
    </citation>
    <scope>NUCLEOTIDE SEQUENCE</scope>
    <source>
        <strain evidence="1">USAMLcec3-2134</strain>
    </source>
</reference>
<evidence type="ECO:0000313" key="2">
    <source>
        <dbReference type="Proteomes" id="UP000886883"/>
    </source>
</evidence>
<organism evidence="1 2">
    <name type="scientific">Candidatus Eisenbergiella merdigallinarum</name>
    <dbReference type="NCBI Taxonomy" id="2838552"/>
    <lineage>
        <taxon>Bacteria</taxon>
        <taxon>Bacillati</taxon>
        <taxon>Bacillota</taxon>
        <taxon>Clostridia</taxon>
        <taxon>Lachnospirales</taxon>
        <taxon>Lachnospiraceae</taxon>
        <taxon>Eisenbergiella</taxon>
    </lineage>
</organism>
<dbReference type="Proteomes" id="UP000886883">
    <property type="component" value="Unassembled WGS sequence"/>
</dbReference>
<protein>
    <submittedName>
        <fullName evidence="1">Rpn family recombination-promoting nuclease/putative transposase</fullName>
    </submittedName>
</protein>